<dbReference type="GO" id="GO:0003700">
    <property type="term" value="F:DNA-binding transcription factor activity"/>
    <property type="evidence" value="ECO:0007669"/>
    <property type="project" value="InterPro"/>
</dbReference>
<dbReference type="STRING" id="568860.SAMN05421811_105382"/>
<dbReference type="Proteomes" id="UP000199361">
    <property type="component" value="Unassembled WGS sequence"/>
</dbReference>
<feature type="domain" description="HTH marR-type" evidence="4">
    <location>
        <begin position="7"/>
        <end position="147"/>
    </location>
</feature>
<name>A0A1I0J4M1_9ACTN</name>
<keyword evidence="3" id="KW-0804">Transcription</keyword>
<dbReference type="Gene3D" id="1.10.10.10">
    <property type="entry name" value="Winged helix-like DNA-binding domain superfamily/Winged helix DNA-binding domain"/>
    <property type="match status" value="1"/>
</dbReference>
<evidence type="ECO:0000259" key="4">
    <source>
        <dbReference type="PROSITE" id="PS50995"/>
    </source>
</evidence>
<dbReference type="CDD" id="cd00090">
    <property type="entry name" value="HTH_ARSR"/>
    <property type="match status" value="1"/>
</dbReference>
<accession>A0A1I0J4M1</accession>
<protein>
    <submittedName>
        <fullName evidence="5">DNA-binding transcriptional regulator, MarR family</fullName>
    </submittedName>
</protein>
<dbReference type="SUPFAM" id="SSF46785">
    <property type="entry name" value="Winged helix' DNA-binding domain"/>
    <property type="match status" value="1"/>
</dbReference>
<dbReference type="AlphaFoldDB" id="A0A1I0J4M1"/>
<dbReference type="GO" id="GO:0006950">
    <property type="term" value="P:response to stress"/>
    <property type="evidence" value="ECO:0007669"/>
    <property type="project" value="TreeGrafter"/>
</dbReference>
<keyword evidence="2 5" id="KW-0238">DNA-binding</keyword>
<evidence type="ECO:0000313" key="6">
    <source>
        <dbReference type="Proteomes" id="UP000199361"/>
    </source>
</evidence>
<organism evidence="5 6">
    <name type="scientific">Nonomuraea wenchangensis</name>
    <dbReference type="NCBI Taxonomy" id="568860"/>
    <lineage>
        <taxon>Bacteria</taxon>
        <taxon>Bacillati</taxon>
        <taxon>Actinomycetota</taxon>
        <taxon>Actinomycetes</taxon>
        <taxon>Streptosporangiales</taxon>
        <taxon>Streptosporangiaceae</taxon>
        <taxon>Nonomuraea</taxon>
    </lineage>
</organism>
<dbReference type="GO" id="GO:0003677">
    <property type="term" value="F:DNA binding"/>
    <property type="evidence" value="ECO:0007669"/>
    <property type="project" value="UniProtKB-KW"/>
</dbReference>
<dbReference type="InterPro" id="IPR036390">
    <property type="entry name" value="WH_DNA-bd_sf"/>
</dbReference>
<evidence type="ECO:0000256" key="1">
    <source>
        <dbReference type="ARBA" id="ARBA00023015"/>
    </source>
</evidence>
<dbReference type="PROSITE" id="PS01117">
    <property type="entry name" value="HTH_MARR_1"/>
    <property type="match status" value="1"/>
</dbReference>
<dbReference type="Pfam" id="PF12802">
    <property type="entry name" value="MarR_2"/>
    <property type="match status" value="1"/>
</dbReference>
<proteinExistence type="predicted"/>
<keyword evidence="6" id="KW-1185">Reference proteome</keyword>
<dbReference type="PANTHER" id="PTHR33164">
    <property type="entry name" value="TRANSCRIPTIONAL REGULATOR, MARR FAMILY"/>
    <property type="match status" value="1"/>
</dbReference>
<dbReference type="PANTHER" id="PTHR33164:SF57">
    <property type="entry name" value="MARR-FAMILY TRANSCRIPTIONAL REGULATOR"/>
    <property type="match status" value="1"/>
</dbReference>
<dbReference type="InterPro" id="IPR039422">
    <property type="entry name" value="MarR/SlyA-like"/>
</dbReference>
<gene>
    <name evidence="5" type="ORF">SAMN05421811_105382</name>
</gene>
<dbReference type="InterPro" id="IPR000835">
    <property type="entry name" value="HTH_MarR-typ"/>
</dbReference>
<dbReference type="OrthoDB" id="4485201at2"/>
<dbReference type="RefSeq" id="WP_091082477.1">
    <property type="nucleotide sequence ID" value="NZ_FOHX01000005.1"/>
</dbReference>
<dbReference type="EMBL" id="FOHX01000005">
    <property type="protein sequence ID" value="SEU03957.1"/>
    <property type="molecule type" value="Genomic_DNA"/>
</dbReference>
<sequence>MTSKHRRQAAFRRLHEAMVDLTAIMNLPQRDEALIAEAGVQLDRALFPLLVGIQRFGPISVGELAERAGRDHTTVSRQVARLAELGLVERRPGAVDKRVKEALITDAGRQVTDALDAARQRIAGPVFEHWSDRDVLELERLMRRFVDDLVSLSEVAKEDT</sequence>
<dbReference type="PROSITE" id="PS50995">
    <property type="entry name" value="HTH_MARR_2"/>
    <property type="match status" value="1"/>
</dbReference>
<dbReference type="InterPro" id="IPR036388">
    <property type="entry name" value="WH-like_DNA-bd_sf"/>
</dbReference>
<evidence type="ECO:0000313" key="5">
    <source>
        <dbReference type="EMBL" id="SEU03957.1"/>
    </source>
</evidence>
<dbReference type="InterPro" id="IPR011991">
    <property type="entry name" value="ArsR-like_HTH"/>
</dbReference>
<dbReference type="SMART" id="SM00347">
    <property type="entry name" value="HTH_MARR"/>
    <property type="match status" value="1"/>
</dbReference>
<evidence type="ECO:0000256" key="3">
    <source>
        <dbReference type="ARBA" id="ARBA00023163"/>
    </source>
</evidence>
<dbReference type="PRINTS" id="PR00598">
    <property type="entry name" value="HTHMARR"/>
</dbReference>
<dbReference type="InterPro" id="IPR023187">
    <property type="entry name" value="Tscrpt_reg_MarR-type_CS"/>
</dbReference>
<evidence type="ECO:0000256" key="2">
    <source>
        <dbReference type="ARBA" id="ARBA00023125"/>
    </source>
</evidence>
<keyword evidence="1" id="KW-0805">Transcription regulation</keyword>
<reference evidence="5 6" key="1">
    <citation type="submission" date="2016-10" db="EMBL/GenBank/DDBJ databases">
        <authorList>
            <person name="de Groot N.N."/>
        </authorList>
    </citation>
    <scope>NUCLEOTIDE SEQUENCE [LARGE SCALE GENOMIC DNA]</scope>
    <source>
        <strain evidence="5 6">CGMCC 4.5598</strain>
    </source>
</reference>